<reference evidence="1 2" key="1">
    <citation type="submission" date="2014-06" db="EMBL/GenBank/DDBJ databases">
        <title>Evolutionary Origins and Diversification of the Mycorrhizal Mutualists.</title>
        <authorList>
            <consortium name="DOE Joint Genome Institute"/>
            <consortium name="Mycorrhizal Genomics Consortium"/>
            <person name="Kohler A."/>
            <person name="Kuo A."/>
            <person name="Nagy L.G."/>
            <person name="Floudas D."/>
            <person name="Copeland A."/>
            <person name="Barry K.W."/>
            <person name="Cichocki N."/>
            <person name="Veneault-Fourrey C."/>
            <person name="LaButti K."/>
            <person name="Lindquist E.A."/>
            <person name="Lipzen A."/>
            <person name="Lundell T."/>
            <person name="Morin E."/>
            <person name="Murat C."/>
            <person name="Riley R."/>
            <person name="Ohm R."/>
            <person name="Sun H."/>
            <person name="Tunlid A."/>
            <person name="Henrissat B."/>
            <person name="Grigoriev I.V."/>
            <person name="Hibbett D.S."/>
            <person name="Martin F."/>
        </authorList>
    </citation>
    <scope>NUCLEOTIDE SEQUENCE [LARGE SCALE GENOMIC DNA]</scope>
    <source>
        <strain evidence="1 2">SS14</strain>
    </source>
</reference>
<accession>A0A0C9UJ65</accession>
<dbReference type="HOGENOM" id="CLU_1556258_0_0_1"/>
<dbReference type="AlphaFoldDB" id="A0A0C9UJ65"/>
<gene>
    <name evidence="1" type="ORF">M422DRAFT_47981</name>
</gene>
<evidence type="ECO:0000313" key="1">
    <source>
        <dbReference type="EMBL" id="KIJ43128.1"/>
    </source>
</evidence>
<dbReference type="EMBL" id="KN837125">
    <property type="protein sequence ID" value="KIJ43128.1"/>
    <property type="molecule type" value="Genomic_DNA"/>
</dbReference>
<proteinExistence type="predicted"/>
<protein>
    <submittedName>
        <fullName evidence="1">Uncharacterized protein</fullName>
    </submittedName>
</protein>
<organism evidence="1 2">
    <name type="scientific">Sphaerobolus stellatus (strain SS14)</name>
    <dbReference type="NCBI Taxonomy" id="990650"/>
    <lineage>
        <taxon>Eukaryota</taxon>
        <taxon>Fungi</taxon>
        <taxon>Dikarya</taxon>
        <taxon>Basidiomycota</taxon>
        <taxon>Agaricomycotina</taxon>
        <taxon>Agaricomycetes</taxon>
        <taxon>Phallomycetidae</taxon>
        <taxon>Geastrales</taxon>
        <taxon>Sphaerobolaceae</taxon>
        <taxon>Sphaerobolus</taxon>
    </lineage>
</organism>
<evidence type="ECO:0000313" key="2">
    <source>
        <dbReference type="Proteomes" id="UP000054279"/>
    </source>
</evidence>
<name>A0A0C9UJ65_SPHS4</name>
<keyword evidence="2" id="KW-1185">Reference proteome</keyword>
<dbReference type="Proteomes" id="UP000054279">
    <property type="component" value="Unassembled WGS sequence"/>
</dbReference>
<sequence>MTPQDCSVWFSHLHSFQEAHIEAVFSASTSTTTITECSLTPMHQSLPSKYASLPKLASQLLEKSKCEHEDTFHESHATDSEIQNPITKFTGSHHTKGVTAIAEVKQHQGGNDVIKGGAVAWNSGNKHGGYGHIGKAAVGVHCGKAPGGQCGAGCGGDGRSKCMPKGWVLIED</sequence>